<dbReference type="Proteomes" id="UP000703661">
    <property type="component" value="Unassembled WGS sequence"/>
</dbReference>
<dbReference type="InterPro" id="IPR013144">
    <property type="entry name" value="CRA_dom"/>
</dbReference>
<dbReference type="AlphaFoldDB" id="A0A9P6SWK4"/>
<feature type="region of interest" description="Disordered" evidence="1">
    <location>
        <begin position="57"/>
        <end position="126"/>
    </location>
</feature>
<dbReference type="InterPro" id="IPR006595">
    <property type="entry name" value="CTLH_C"/>
</dbReference>
<feature type="compositionally biased region" description="Basic and acidic residues" evidence="1">
    <location>
        <begin position="99"/>
        <end position="109"/>
    </location>
</feature>
<dbReference type="SMART" id="SM00668">
    <property type="entry name" value="CTLH"/>
    <property type="match status" value="1"/>
</dbReference>
<feature type="compositionally biased region" description="Acidic residues" evidence="1">
    <location>
        <begin position="110"/>
        <end position="119"/>
    </location>
</feature>
<dbReference type="InterPro" id="IPR050618">
    <property type="entry name" value="Ubq-SigPath_Reg"/>
</dbReference>
<feature type="compositionally biased region" description="Low complexity" evidence="1">
    <location>
        <begin position="65"/>
        <end position="82"/>
    </location>
</feature>
<evidence type="ECO:0000259" key="2">
    <source>
        <dbReference type="PROSITE" id="PS50897"/>
    </source>
</evidence>
<evidence type="ECO:0000313" key="3">
    <source>
        <dbReference type="EMBL" id="KAG0008319.1"/>
    </source>
</evidence>
<dbReference type="Pfam" id="PF10607">
    <property type="entry name" value="CTLH"/>
    <property type="match status" value="1"/>
</dbReference>
<proteinExistence type="predicted"/>
<protein>
    <submittedName>
        <fullName evidence="3">Ran-binding protein 9</fullName>
    </submittedName>
</protein>
<dbReference type="EMBL" id="JAAAID010001959">
    <property type="protein sequence ID" value="KAG0008319.1"/>
    <property type="molecule type" value="Genomic_DNA"/>
</dbReference>
<accession>A0A9P6SWK4</accession>
<sequence length="716" mass="78282">MDLDSELNGSDKIDTTIPRQLVLDYLLHNCYGETARAFVKDDLDAGKDSDVRKNGINHAIHNGVNGSTSNGASNLLNGNNGTPSGTTSHIHGGLMTRNASEDTQRRMETEKEEELDQEGDSPMGESYIRTKGTLSPSTFIGDKAHALQIDEQLKNLEIRKEIRRLISAGDIGRAMELCDSAFPGVLSINPHSPLTSPASIRMNFKLQCQQFIEMVKADPERGHHALMFAQKVLHDFQQLDPSGKDIYEKSMVDILSIIAYQNPEASPQARQLKQEARDNLADIMNSAILGYSGMSSEPVLLTIVKQTTLVQEYIVESSKTKRGLKKNMFNSIFGKRPSIPVRIPNDDSTFNPKEYPNIIFTATGKLSGRIRLVHGGEETDATGLGLISTRIWVIKESDQEKVVIKPTFDEKTHIFKLEGPENYTANHIYHETLIQYPRSTSSVDSLFVEAPNASFSGDSLQSLFFASIRSALSNGSVALDGAHADVVRLHTTNASISGTYDAGHIDFLTLNGSISGKINVRNALDGNQSKVSIKTTNGNMDLHVTATETVRGLWMENISKNGRITVGTLLGKADRASFINASTVNGKIDFNLDASQSGQPLEFQSKSSNAGIISSVMVPIGQVLKGVAETSNGSVDVNLTEDFHGKFEVETSNSSTTVEGSELNFEQDKKTSKRGYRGQRGPSEFKIRSTNASASLRFFPGGRSMAADNQDMDMKY</sequence>
<evidence type="ECO:0000313" key="4">
    <source>
        <dbReference type="Proteomes" id="UP000703661"/>
    </source>
</evidence>
<evidence type="ECO:0000256" key="1">
    <source>
        <dbReference type="SAM" id="MobiDB-lite"/>
    </source>
</evidence>
<reference evidence="3" key="1">
    <citation type="journal article" date="2020" name="Fungal Divers.">
        <title>Resolving the Mortierellaceae phylogeny through synthesis of multi-gene phylogenetics and phylogenomics.</title>
        <authorList>
            <person name="Vandepol N."/>
            <person name="Liber J."/>
            <person name="Desiro A."/>
            <person name="Na H."/>
            <person name="Kennedy M."/>
            <person name="Barry K."/>
            <person name="Grigoriev I.V."/>
            <person name="Miller A.N."/>
            <person name="O'Donnell K."/>
            <person name="Stajich J.E."/>
            <person name="Bonito G."/>
        </authorList>
    </citation>
    <scope>NUCLEOTIDE SEQUENCE</scope>
    <source>
        <strain evidence="3">NRRL 2769</strain>
    </source>
</reference>
<comment type="caution">
    <text evidence="3">The sequence shown here is derived from an EMBL/GenBank/DDBJ whole genome shotgun (WGS) entry which is preliminary data.</text>
</comment>
<gene>
    <name evidence="3" type="primary">RANBP9</name>
    <name evidence="3" type="ORF">BGZ80_003585</name>
</gene>
<keyword evidence="4" id="KW-1185">Reference proteome</keyword>
<name>A0A9P6SWK4_9FUNG</name>
<feature type="region of interest" description="Disordered" evidence="1">
    <location>
        <begin position="651"/>
        <end position="684"/>
    </location>
</feature>
<feature type="domain" description="CTLH" evidence="2">
    <location>
        <begin position="155"/>
        <end position="222"/>
    </location>
</feature>
<dbReference type="PROSITE" id="PS50897">
    <property type="entry name" value="CTLH"/>
    <property type="match status" value="1"/>
</dbReference>
<dbReference type="PANTHER" id="PTHR12864">
    <property type="entry name" value="RAN BINDING PROTEIN 9-RELATED"/>
    <property type="match status" value="1"/>
</dbReference>
<organism evidence="3 4">
    <name type="scientific">Entomortierella chlamydospora</name>
    <dbReference type="NCBI Taxonomy" id="101097"/>
    <lineage>
        <taxon>Eukaryota</taxon>
        <taxon>Fungi</taxon>
        <taxon>Fungi incertae sedis</taxon>
        <taxon>Mucoromycota</taxon>
        <taxon>Mortierellomycotina</taxon>
        <taxon>Mortierellomycetes</taxon>
        <taxon>Mortierellales</taxon>
        <taxon>Mortierellaceae</taxon>
        <taxon>Entomortierella</taxon>
    </lineage>
</organism>
<dbReference type="SMART" id="SM00757">
    <property type="entry name" value="CRA"/>
    <property type="match status" value="1"/>
</dbReference>
<dbReference type="InterPro" id="IPR024964">
    <property type="entry name" value="CTLH/CRA"/>
</dbReference>